<keyword evidence="19" id="KW-1185">Reference proteome</keyword>
<evidence type="ECO:0000256" key="1">
    <source>
        <dbReference type="ARBA" id="ARBA00000085"/>
    </source>
</evidence>
<keyword evidence="13" id="KW-0411">Iron-sulfur</keyword>
<gene>
    <name evidence="18" type="ORF">GCM10010468_35190</name>
</gene>
<dbReference type="Pfam" id="PF07730">
    <property type="entry name" value="HisKA_3"/>
    <property type="match status" value="1"/>
</dbReference>
<dbReference type="PROSITE" id="PS50109">
    <property type="entry name" value="HIS_KIN"/>
    <property type="match status" value="1"/>
</dbReference>
<keyword evidence="16" id="KW-0175">Coiled coil</keyword>
<keyword evidence="9" id="KW-0479">Metal-binding</keyword>
<keyword evidence="7" id="KW-0963">Cytoplasm</keyword>
<dbReference type="InterPro" id="IPR004358">
    <property type="entry name" value="Sig_transdc_His_kin-like_C"/>
</dbReference>
<dbReference type="Pfam" id="PF02518">
    <property type="entry name" value="HATPase_c"/>
    <property type="match status" value="1"/>
</dbReference>
<proteinExistence type="predicted"/>
<feature type="domain" description="Histidine kinase" evidence="17">
    <location>
        <begin position="270"/>
        <end position="351"/>
    </location>
</feature>
<feature type="coiled-coil region" evidence="16">
    <location>
        <begin position="158"/>
        <end position="185"/>
    </location>
</feature>
<accession>A0ABP6QDD8</accession>
<sequence length="351" mass="37637">MDLGESGALHAVSSAVLAVNRHLSVREVLQVIVRAAAELIDAPYAALGIPDEDGAFAEFVTEGIPPERERAIGPMPRQHGMLAVMLKDGEVHRHGDIRKEPGFWGWPAAHPVMKGFLGVPIRDGDTTLGILFVASEEGVGFSDRAEELLTLFAAHAAIALSNARLHEANRELSVVEERNRLARELHDAVSQKLFSLRLLARAGLSGNPVGALTQVEQLAGEALGELRTAIYALTDLPGDGLADRLRKHCEVLDHVYPAAVTFTAEGAPDDDQAVYRIAQEALHNALRHAEAHNVSVTLTDRLLEIRDDGRGFSDAGSGLGLASMRERARLAGGELSVRSGGEGTIVRLELP</sequence>
<dbReference type="EMBL" id="BAAAUV010000007">
    <property type="protein sequence ID" value="GAA3214430.1"/>
    <property type="molecule type" value="Genomic_DNA"/>
</dbReference>
<dbReference type="Pfam" id="PF13185">
    <property type="entry name" value="GAF_2"/>
    <property type="match status" value="1"/>
</dbReference>
<dbReference type="InterPro" id="IPR011712">
    <property type="entry name" value="Sig_transdc_His_kin_sub3_dim/P"/>
</dbReference>
<evidence type="ECO:0000259" key="17">
    <source>
        <dbReference type="PROSITE" id="PS50109"/>
    </source>
</evidence>
<evidence type="ECO:0000256" key="9">
    <source>
        <dbReference type="ARBA" id="ARBA00022723"/>
    </source>
</evidence>
<dbReference type="InterPro" id="IPR003594">
    <property type="entry name" value="HATPase_dom"/>
</dbReference>
<evidence type="ECO:0000313" key="19">
    <source>
        <dbReference type="Proteomes" id="UP001501237"/>
    </source>
</evidence>
<evidence type="ECO:0000256" key="8">
    <source>
        <dbReference type="ARBA" id="ARBA00022679"/>
    </source>
</evidence>
<dbReference type="Gene3D" id="3.30.450.40">
    <property type="match status" value="1"/>
</dbReference>
<dbReference type="RefSeq" id="WP_344829261.1">
    <property type="nucleotide sequence ID" value="NZ_BAAAUV010000007.1"/>
</dbReference>
<evidence type="ECO:0000256" key="11">
    <source>
        <dbReference type="ARBA" id="ARBA00023004"/>
    </source>
</evidence>
<evidence type="ECO:0000313" key="18">
    <source>
        <dbReference type="EMBL" id="GAA3214430.1"/>
    </source>
</evidence>
<evidence type="ECO:0000256" key="4">
    <source>
        <dbReference type="ARBA" id="ARBA00012438"/>
    </source>
</evidence>
<keyword evidence="12" id="KW-0902">Two-component regulatory system</keyword>
<dbReference type="InterPro" id="IPR050482">
    <property type="entry name" value="Sensor_HK_TwoCompSys"/>
</dbReference>
<comment type="caution">
    <text evidence="18">The sequence shown here is derived from an EMBL/GenBank/DDBJ whole genome shotgun (WGS) entry which is preliminary data.</text>
</comment>
<comment type="subcellular location">
    <subcellularLocation>
        <location evidence="3">Cytoplasm</location>
    </subcellularLocation>
</comment>
<dbReference type="Gene3D" id="1.20.5.1930">
    <property type="match status" value="1"/>
</dbReference>
<reference evidence="19" key="1">
    <citation type="journal article" date="2019" name="Int. J. Syst. Evol. Microbiol.">
        <title>The Global Catalogue of Microorganisms (GCM) 10K type strain sequencing project: providing services to taxonomists for standard genome sequencing and annotation.</title>
        <authorList>
            <consortium name="The Broad Institute Genomics Platform"/>
            <consortium name="The Broad Institute Genome Sequencing Center for Infectious Disease"/>
            <person name="Wu L."/>
            <person name="Ma J."/>
        </authorList>
    </citation>
    <scope>NUCLEOTIDE SEQUENCE [LARGE SCALE GENOMIC DNA]</scope>
    <source>
        <strain evidence="19">JCM 9377</strain>
    </source>
</reference>
<evidence type="ECO:0000256" key="3">
    <source>
        <dbReference type="ARBA" id="ARBA00004496"/>
    </source>
</evidence>
<evidence type="ECO:0000256" key="2">
    <source>
        <dbReference type="ARBA" id="ARBA00001966"/>
    </source>
</evidence>
<organism evidence="18 19">
    <name type="scientific">Actinocorallia longicatena</name>
    <dbReference type="NCBI Taxonomy" id="111803"/>
    <lineage>
        <taxon>Bacteria</taxon>
        <taxon>Bacillati</taxon>
        <taxon>Actinomycetota</taxon>
        <taxon>Actinomycetes</taxon>
        <taxon>Streptosporangiales</taxon>
        <taxon>Thermomonosporaceae</taxon>
        <taxon>Actinocorallia</taxon>
    </lineage>
</organism>
<keyword evidence="10" id="KW-0418">Kinase</keyword>
<comment type="function">
    <text evidence="14">Member of the two-component regulatory system NreB/NreC involved in the control of dissimilatory nitrate/nitrite reduction in response to oxygen. NreB functions as a direct oxygen sensor histidine kinase which is autophosphorylated, in the absence of oxygen, probably at the conserved histidine residue, and transfers its phosphate group probably to a conserved aspartate residue of NreC. NreB/NreC activates the expression of the nitrate (narGHJI) and nitrite (nir) reductase operons, as well as the putative nitrate transporter gene narT.</text>
</comment>
<dbReference type="InterPro" id="IPR036890">
    <property type="entry name" value="HATPase_C_sf"/>
</dbReference>
<evidence type="ECO:0000256" key="14">
    <source>
        <dbReference type="ARBA" id="ARBA00024827"/>
    </source>
</evidence>
<comment type="cofactor">
    <cofactor evidence="2">
        <name>[4Fe-4S] cluster</name>
        <dbReference type="ChEBI" id="CHEBI:49883"/>
    </cofactor>
</comment>
<keyword evidence="11" id="KW-0408">Iron</keyword>
<evidence type="ECO:0000256" key="5">
    <source>
        <dbReference type="ARBA" id="ARBA00017322"/>
    </source>
</evidence>
<dbReference type="Gene3D" id="3.30.565.10">
    <property type="entry name" value="Histidine kinase-like ATPase, C-terminal domain"/>
    <property type="match status" value="1"/>
</dbReference>
<evidence type="ECO:0000256" key="6">
    <source>
        <dbReference type="ARBA" id="ARBA00022485"/>
    </source>
</evidence>
<dbReference type="Proteomes" id="UP001501237">
    <property type="component" value="Unassembled WGS sequence"/>
</dbReference>
<protein>
    <recommendedName>
        <fullName evidence="5">Oxygen sensor histidine kinase NreB</fullName>
        <ecNumber evidence="4">2.7.13.3</ecNumber>
    </recommendedName>
    <alternativeName>
        <fullName evidence="15">Nitrogen regulation protein B</fullName>
    </alternativeName>
</protein>
<evidence type="ECO:0000256" key="16">
    <source>
        <dbReference type="SAM" id="Coils"/>
    </source>
</evidence>
<evidence type="ECO:0000256" key="13">
    <source>
        <dbReference type="ARBA" id="ARBA00023014"/>
    </source>
</evidence>
<dbReference type="PANTHER" id="PTHR24421:SF61">
    <property type="entry name" value="OXYGEN SENSOR HISTIDINE KINASE NREB"/>
    <property type="match status" value="1"/>
</dbReference>
<dbReference type="SMART" id="SM00065">
    <property type="entry name" value="GAF"/>
    <property type="match status" value="1"/>
</dbReference>
<dbReference type="InterPro" id="IPR005467">
    <property type="entry name" value="His_kinase_dom"/>
</dbReference>
<dbReference type="CDD" id="cd16917">
    <property type="entry name" value="HATPase_UhpB-NarQ-NarX-like"/>
    <property type="match status" value="1"/>
</dbReference>
<keyword evidence="6" id="KW-0004">4Fe-4S</keyword>
<dbReference type="InterPro" id="IPR029016">
    <property type="entry name" value="GAF-like_dom_sf"/>
</dbReference>
<evidence type="ECO:0000256" key="12">
    <source>
        <dbReference type="ARBA" id="ARBA00023012"/>
    </source>
</evidence>
<comment type="catalytic activity">
    <reaction evidence="1">
        <text>ATP + protein L-histidine = ADP + protein N-phospho-L-histidine.</text>
        <dbReference type="EC" id="2.7.13.3"/>
    </reaction>
</comment>
<dbReference type="EC" id="2.7.13.3" evidence="4"/>
<name>A0ABP6QDD8_9ACTN</name>
<dbReference type="InterPro" id="IPR003018">
    <property type="entry name" value="GAF"/>
</dbReference>
<dbReference type="SMART" id="SM00387">
    <property type="entry name" value="HATPase_c"/>
    <property type="match status" value="1"/>
</dbReference>
<evidence type="ECO:0000256" key="10">
    <source>
        <dbReference type="ARBA" id="ARBA00022777"/>
    </source>
</evidence>
<keyword evidence="8" id="KW-0808">Transferase</keyword>
<dbReference type="PRINTS" id="PR00344">
    <property type="entry name" value="BCTRLSENSOR"/>
</dbReference>
<dbReference type="SUPFAM" id="SSF55874">
    <property type="entry name" value="ATPase domain of HSP90 chaperone/DNA topoisomerase II/histidine kinase"/>
    <property type="match status" value="1"/>
</dbReference>
<evidence type="ECO:0000256" key="15">
    <source>
        <dbReference type="ARBA" id="ARBA00030800"/>
    </source>
</evidence>
<evidence type="ECO:0000256" key="7">
    <source>
        <dbReference type="ARBA" id="ARBA00022490"/>
    </source>
</evidence>
<dbReference type="SUPFAM" id="SSF55781">
    <property type="entry name" value="GAF domain-like"/>
    <property type="match status" value="1"/>
</dbReference>
<dbReference type="PANTHER" id="PTHR24421">
    <property type="entry name" value="NITRATE/NITRITE SENSOR PROTEIN NARX-RELATED"/>
    <property type="match status" value="1"/>
</dbReference>